<proteinExistence type="inferred from homology"/>
<dbReference type="InterPro" id="IPR036388">
    <property type="entry name" value="WH-like_DNA-bd_sf"/>
</dbReference>
<dbReference type="InterPro" id="IPR000600">
    <property type="entry name" value="ROK"/>
</dbReference>
<comment type="caution">
    <text evidence="3">The sequence shown here is derived from an EMBL/GenBank/DDBJ whole genome shotgun (WGS) entry which is preliminary data.</text>
</comment>
<evidence type="ECO:0000259" key="2">
    <source>
        <dbReference type="Pfam" id="PF12802"/>
    </source>
</evidence>
<dbReference type="Gene3D" id="3.30.420.40">
    <property type="match status" value="2"/>
</dbReference>
<gene>
    <name evidence="3" type="ORF">FYJ85_15640</name>
</gene>
<evidence type="ECO:0000313" key="4">
    <source>
        <dbReference type="Proteomes" id="UP000435649"/>
    </source>
</evidence>
<dbReference type="PANTHER" id="PTHR18964">
    <property type="entry name" value="ROK (REPRESSOR, ORF, KINASE) FAMILY"/>
    <property type="match status" value="1"/>
</dbReference>
<dbReference type="GO" id="GO:0003700">
    <property type="term" value="F:DNA-binding transcription factor activity"/>
    <property type="evidence" value="ECO:0007669"/>
    <property type="project" value="InterPro"/>
</dbReference>
<dbReference type="PANTHER" id="PTHR18964:SF149">
    <property type="entry name" value="BIFUNCTIONAL UDP-N-ACETYLGLUCOSAMINE 2-EPIMERASE_N-ACETYLMANNOSAMINE KINASE"/>
    <property type="match status" value="1"/>
</dbReference>
<evidence type="ECO:0000313" key="3">
    <source>
        <dbReference type="EMBL" id="MST98474.1"/>
    </source>
</evidence>
<dbReference type="InterPro" id="IPR036390">
    <property type="entry name" value="WH_DNA-bd_sf"/>
</dbReference>
<protein>
    <submittedName>
        <fullName evidence="3">ROK family protein</fullName>
    </submittedName>
</protein>
<organism evidence="3 4">
    <name type="scientific">Victivallis lenta</name>
    <dbReference type="NCBI Taxonomy" id="2606640"/>
    <lineage>
        <taxon>Bacteria</taxon>
        <taxon>Pseudomonadati</taxon>
        <taxon>Lentisphaerota</taxon>
        <taxon>Lentisphaeria</taxon>
        <taxon>Victivallales</taxon>
        <taxon>Victivallaceae</taxon>
        <taxon>Victivallis</taxon>
    </lineage>
</organism>
<sequence length="362" mass="38296">MASSSEKLLLLLLRQGSCSRADLAKSMYLSRPAVSSLVDGLIRQGILRESGCGVSSGGKPPILLTLEPDRFASIGIDIGHESLLRGVLCNAAGTPVVTREITHDNRFETILEQAARLVGELKDAAAAPVCGVGAAIAGQIDHASNEIVYCANFPLKRRNFAGLLSERTSLPVLLENRARTAALWEYYFGAAGRTEDFIFISAERGIGTAIYLGGRLLQGRSGAAGEIRTLCVPSPDGCSLLPIEQAMSEKFLLEYAGGNPDAASLAEAWKRREPGAVTAIGYLSDATAYVITFLTMLLDPAQIVLGGRFRDLGTEFAAGLEARLAVEPVRPLAITISESGRIGAALGAALKVIIENINKETA</sequence>
<dbReference type="Pfam" id="PF12802">
    <property type="entry name" value="MarR_2"/>
    <property type="match status" value="1"/>
</dbReference>
<comment type="similarity">
    <text evidence="1">Belongs to the ROK (NagC/XylR) family.</text>
</comment>
<evidence type="ECO:0000256" key="1">
    <source>
        <dbReference type="ARBA" id="ARBA00006479"/>
    </source>
</evidence>
<dbReference type="AlphaFoldDB" id="A0A844G684"/>
<dbReference type="Pfam" id="PF00480">
    <property type="entry name" value="ROK"/>
    <property type="match status" value="1"/>
</dbReference>
<dbReference type="InterPro" id="IPR000835">
    <property type="entry name" value="HTH_MarR-typ"/>
</dbReference>
<feature type="domain" description="HTH marR-type" evidence="2">
    <location>
        <begin position="8"/>
        <end position="48"/>
    </location>
</feature>
<reference evidence="3 4" key="1">
    <citation type="submission" date="2019-08" db="EMBL/GenBank/DDBJ databases">
        <title>In-depth cultivation of the pig gut microbiome towards novel bacterial diversity and tailored functional studies.</title>
        <authorList>
            <person name="Wylensek D."/>
            <person name="Hitch T.C.A."/>
            <person name="Clavel T."/>
        </authorList>
    </citation>
    <scope>NUCLEOTIDE SEQUENCE [LARGE SCALE GENOMIC DNA]</scope>
    <source>
        <strain evidence="3 4">BBE-744-WT-12</strain>
    </source>
</reference>
<dbReference type="EMBL" id="VUNS01000019">
    <property type="protein sequence ID" value="MST98474.1"/>
    <property type="molecule type" value="Genomic_DNA"/>
</dbReference>
<dbReference type="SUPFAM" id="SSF53067">
    <property type="entry name" value="Actin-like ATPase domain"/>
    <property type="match status" value="1"/>
</dbReference>
<name>A0A844G684_9BACT</name>
<dbReference type="RefSeq" id="WP_154419459.1">
    <property type="nucleotide sequence ID" value="NZ_CALXOB010000052.1"/>
</dbReference>
<dbReference type="Gene3D" id="1.10.10.10">
    <property type="entry name" value="Winged helix-like DNA-binding domain superfamily/Winged helix DNA-binding domain"/>
    <property type="match status" value="1"/>
</dbReference>
<dbReference type="Proteomes" id="UP000435649">
    <property type="component" value="Unassembled WGS sequence"/>
</dbReference>
<dbReference type="SUPFAM" id="SSF46785">
    <property type="entry name" value="Winged helix' DNA-binding domain"/>
    <property type="match status" value="1"/>
</dbReference>
<accession>A0A844G684</accession>
<keyword evidence="4" id="KW-1185">Reference proteome</keyword>
<dbReference type="InterPro" id="IPR043129">
    <property type="entry name" value="ATPase_NBD"/>
</dbReference>